<reference evidence="2" key="1">
    <citation type="submission" date="2023-08" db="EMBL/GenBank/DDBJ databases">
        <title>Reference Genome Resource for the Citrus Pathogen Phytophthora citrophthora.</title>
        <authorList>
            <person name="Moller H."/>
            <person name="Coetzee B."/>
            <person name="Rose L.J."/>
            <person name="Van Niekerk J.M."/>
        </authorList>
    </citation>
    <scope>NUCLEOTIDE SEQUENCE</scope>
    <source>
        <strain evidence="2">STE-U-9442</strain>
    </source>
</reference>
<dbReference type="AlphaFoldDB" id="A0AAD9G2A1"/>
<evidence type="ECO:0000313" key="3">
    <source>
        <dbReference type="Proteomes" id="UP001259832"/>
    </source>
</evidence>
<keyword evidence="3" id="KW-1185">Reference proteome</keyword>
<evidence type="ECO:0000313" key="2">
    <source>
        <dbReference type="EMBL" id="KAK1930340.1"/>
    </source>
</evidence>
<evidence type="ECO:0000256" key="1">
    <source>
        <dbReference type="SAM" id="MobiDB-lite"/>
    </source>
</evidence>
<gene>
    <name evidence="2" type="ORF">P3T76_014011</name>
</gene>
<dbReference type="EMBL" id="JASMQC010000039">
    <property type="protein sequence ID" value="KAK1930340.1"/>
    <property type="molecule type" value="Genomic_DNA"/>
</dbReference>
<dbReference type="Proteomes" id="UP001259832">
    <property type="component" value="Unassembled WGS sequence"/>
</dbReference>
<accession>A0AAD9G2A1</accession>
<comment type="caution">
    <text evidence="2">The sequence shown here is derived from an EMBL/GenBank/DDBJ whole genome shotgun (WGS) entry which is preliminary data.</text>
</comment>
<proteinExistence type="predicted"/>
<sequence length="179" mass="20275">MITPLVRATPLHYHLGDPGLASTATELWVDFEREHPDTVNGVSRAEATEFFRVLQRSEFPLDYDLLFQSPLDASYTNVELFQTLVQTLREGVYLTSIGDGLVGHCVVVLVKGPDTAVSVLDGVEPPVTPEPLTILEGLDKVKWMGLMKLNQRYRCLRGKRKSRSNRKKARREKKKQQKL</sequence>
<feature type="region of interest" description="Disordered" evidence="1">
    <location>
        <begin position="158"/>
        <end position="179"/>
    </location>
</feature>
<organism evidence="2 3">
    <name type="scientific">Phytophthora citrophthora</name>
    <dbReference type="NCBI Taxonomy" id="4793"/>
    <lineage>
        <taxon>Eukaryota</taxon>
        <taxon>Sar</taxon>
        <taxon>Stramenopiles</taxon>
        <taxon>Oomycota</taxon>
        <taxon>Peronosporomycetes</taxon>
        <taxon>Peronosporales</taxon>
        <taxon>Peronosporaceae</taxon>
        <taxon>Phytophthora</taxon>
    </lineage>
</organism>
<protein>
    <submittedName>
        <fullName evidence="2">Uncharacterized protein</fullName>
    </submittedName>
</protein>
<name>A0AAD9G2A1_9STRA</name>